<accession>A0ABX7Y5C5</accession>
<dbReference type="RefSeq" id="WP_212323824.1">
    <property type="nucleotide sequence ID" value="NZ_AP024463.1"/>
</dbReference>
<evidence type="ECO:0000313" key="7">
    <source>
        <dbReference type="Proteomes" id="UP000678513"/>
    </source>
</evidence>
<dbReference type="Pfam" id="PF01850">
    <property type="entry name" value="PIN"/>
    <property type="match status" value="1"/>
</dbReference>
<evidence type="ECO:0000313" key="6">
    <source>
        <dbReference type="EMBL" id="QUC08211.1"/>
    </source>
</evidence>
<organism evidence="6 7">
    <name type="scientific">Arachnia rubra</name>
    <dbReference type="NCBI Taxonomy" id="1547448"/>
    <lineage>
        <taxon>Bacteria</taxon>
        <taxon>Bacillati</taxon>
        <taxon>Actinomycetota</taxon>
        <taxon>Actinomycetes</taxon>
        <taxon>Propionibacteriales</taxon>
        <taxon>Propionibacteriaceae</taxon>
        <taxon>Arachnia</taxon>
    </lineage>
</organism>
<dbReference type="EMBL" id="CP072384">
    <property type="protein sequence ID" value="QUC08211.1"/>
    <property type="molecule type" value="Genomic_DNA"/>
</dbReference>
<evidence type="ECO:0000259" key="5">
    <source>
        <dbReference type="Pfam" id="PF01850"/>
    </source>
</evidence>
<dbReference type="Gene3D" id="3.40.50.1010">
    <property type="entry name" value="5'-nuclease"/>
    <property type="match status" value="1"/>
</dbReference>
<dbReference type="InterPro" id="IPR029060">
    <property type="entry name" value="PIN-like_dom_sf"/>
</dbReference>
<sequence length="125" mass="13390">MALLLLGQDGAGKVENLLEQGDRWHSVNSSVLLEIELIRVARRTRTPVESARTLLTNIELLEISREVVDGACALTGELKSLDAIHLASALILHSDADPVTVLTHDARLAEAARARGLAVADPLTP</sequence>
<protein>
    <submittedName>
        <fullName evidence="6">PIN domain-containing protein</fullName>
    </submittedName>
</protein>
<evidence type="ECO:0000256" key="2">
    <source>
        <dbReference type="ARBA" id="ARBA00022723"/>
    </source>
</evidence>
<reference evidence="6 7" key="1">
    <citation type="submission" date="2021-03" db="EMBL/GenBank/DDBJ databases">
        <title>Human Oral Microbial Genomes.</title>
        <authorList>
            <person name="Johnston C.D."/>
            <person name="Chen T."/>
            <person name="Dewhirst F.E."/>
        </authorList>
    </citation>
    <scope>NUCLEOTIDE SEQUENCE [LARGE SCALE GENOMIC DNA]</scope>
    <source>
        <strain evidence="6 7">DSMZ 100122</strain>
    </source>
</reference>
<keyword evidence="4" id="KW-0460">Magnesium</keyword>
<dbReference type="SUPFAM" id="SSF88723">
    <property type="entry name" value="PIN domain-like"/>
    <property type="match status" value="1"/>
</dbReference>
<keyword evidence="7" id="KW-1185">Reference proteome</keyword>
<evidence type="ECO:0000256" key="3">
    <source>
        <dbReference type="ARBA" id="ARBA00022801"/>
    </source>
</evidence>
<dbReference type="Proteomes" id="UP000678513">
    <property type="component" value="Chromosome"/>
</dbReference>
<keyword evidence="1" id="KW-0540">Nuclease</keyword>
<proteinExistence type="predicted"/>
<evidence type="ECO:0000256" key="4">
    <source>
        <dbReference type="ARBA" id="ARBA00022842"/>
    </source>
</evidence>
<name>A0ABX7Y5C5_9ACTN</name>
<keyword evidence="3" id="KW-0378">Hydrolase</keyword>
<gene>
    <name evidence="6" type="ORF">J5A65_00160</name>
</gene>
<dbReference type="InterPro" id="IPR002716">
    <property type="entry name" value="PIN_dom"/>
</dbReference>
<evidence type="ECO:0000256" key="1">
    <source>
        <dbReference type="ARBA" id="ARBA00022722"/>
    </source>
</evidence>
<feature type="domain" description="PIN" evidence="5">
    <location>
        <begin position="4"/>
        <end position="113"/>
    </location>
</feature>
<keyword evidence="2" id="KW-0479">Metal-binding</keyword>